<protein>
    <recommendedName>
        <fullName evidence="3">Beta-ketoacyl synthase N-terminal domain-containing protein</fullName>
    </recommendedName>
</protein>
<gene>
    <name evidence="1" type="ORF">PaecuDRAFT_1974</name>
</gene>
<dbReference type="SUPFAM" id="SSF53901">
    <property type="entry name" value="Thiolase-like"/>
    <property type="match status" value="1"/>
</dbReference>
<sequence length="291" mass="30096">MNHKVMIDGQVLVSMRGFGMASCSEEQRHNPHAPDILRPQALRGQTPKLDPATALAASAAIRLRMEIASGVAGERIGIVLASRYGNRHLASQFAGKVRRGQSSPSLYAASGYNICAGLAALAAGTNGPTLVLAGNGSNLADVLMTSSFYLQRGDADVMFAGVTETTADGNEGLCVLFALSREGSFSHPAEAAVGQYVIERARLNGSNGDAAGAARGEAPERQATAAALGEELAQLQEAVLAYAQLSGDGWTSQLQHAAGQSGHQGAPSGELLRCVGSLGQTAVIGRRERSQ</sequence>
<dbReference type="InterPro" id="IPR016039">
    <property type="entry name" value="Thiolase-like"/>
</dbReference>
<proteinExistence type="predicted"/>
<accession>E0I8M1</accession>
<dbReference type="EMBL" id="AEDD01000004">
    <property type="protein sequence ID" value="EFM11526.1"/>
    <property type="molecule type" value="Genomic_DNA"/>
</dbReference>
<dbReference type="OrthoDB" id="9948687at2"/>
<dbReference type="GO" id="GO:0016746">
    <property type="term" value="F:acyltransferase activity"/>
    <property type="evidence" value="ECO:0007669"/>
    <property type="project" value="InterPro"/>
</dbReference>
<evidence type="ECO:0008006" key="3">
    <source>
        <dbReference type="Google" id="ProtNLM"/>
    </source>
</evidence>
<dbReference type="STRING" id="717606.PaecuDRAFT_1974"/>
<dbReference type="RefSeq" id="WP_006037982.1">
    <property type="nucleotide sequence ID" value="NZ_AEDD01000004.1"/>
</dbReference>
<dbReference type="Proteomes" id="UP000005387">
    <property type="component" value="Unassembled WGS sequence"/>
</dbReference>
<reference evidence="1 2" key="1">
    <citation type="submission" date="2010-07" db="EMBL/GenBank/DDBJ databases">
        <title>The draft genome of Paenibacillus curdlanolyticus YK9.</title>
        <authorList>
            <consortium name="US DOE Joint Genome Institute (JGI-PGF)"/>
            <person name="Lucas S."/>
            <person name="Copeland A."/>
            <person name="Lapidus A."/>
            <person name="Cheng J.-F."/>
            <person name="Bruce D."/>
            <person name="Goodwin L."/>
            <person name="Pitluck S."/>
            <person name="Land M.L."/>
            <person name="Hauser L."/>
            <person name="Chang Y.-J."/>
            <person name="Jeffries C."/>
            <person name="Anderson I.J."/>
            <person name="Johnson E."/>
            <person name="Loganathan U."/>
            <person name="Mulhopadhyay B."/>
            <person name="Kyrpides N."/>
            <person name="Woyke T.J."/>
        </authorList>
    </citation>
    <scope>NUCLEOTIDE SEQUENCE [LARGE SCALE GENOMIC DNA]</scope>
    <source>
        <strain evidence="1 2">YK9</strain>
    </source>
</reference>
<organism evidence="1 2">
    <name type="scientific">Paenibacillus curdlanolyticus YK9</name>
    <dbReference type="NCBI Taxonomy" id="717606"/>
    <lineage>
        <taxon>Bacteria</taxon>
        <taxon>Bacillati</taxon>
        <taxon>Bacillota</taxon>
        <taxon>Bacilli</taxon>
        <taxon>Bacillales</taxon>
        <taxon>Paenibacillaceae</taxon>
        <taxon>Paenibacillus</taxon>
    </lineage>
</organism>
<keyword evidence="2" id="KW-1185">Reference proteome</keyword>
<evidence type="ECO:0000313" key="2">
    <source>
        <dbReference type="Proteomes" id="UP000005387"/>
    </source>
</evidence>
<name>E0I8M1_9BACL</name>
<evidence type="ECO:0000313" key="1">
    <source>
        <dbReference type="EMBL" id="EFM11526.1"/>
    </source>
</evidence>
<dbReference type="AlphaFoldDB" id="E0I8M1"/>
<dbReference type="Gene3D" id="3.40.47.10">
    <property type="match status" value="1"/>
</dbReference>